<dbReference type="EMBL" id="BGPR01003385">
    <property type="protein sequence ID" value="GBM87492.1"/>
    <property type="molecule type" value="Genomic_DNA"/>
</dbReference>
<organism evidence="1 2">
    <name type="scientific">Araneus ventricosus</name>
    <name type="common">Orbweaver spider</name>
    <name type="synonym">Epeira ventricosa</name>
    <dbReference type="NCBI Taxonomy" id="182803"/>
    <lineage>
        <taxon>Eukaryota</taxon>
        <taxon>Metazoa</taxon>
        <taxon>Ecdysozoa</taxon>
        <taxon>Arthropoda</taxon>
        <taxon>Chelicerata</taxon>
        <taxon>Arachnida</taxon>
        <taxon>Araneae</taxon>
        <taxon>Araneomorphae</taxon>
        <taxon>Entelegynae</taxon>
        <taxon>Araneoidea</taxon>
        <taxon>Araneidae</taxon>
        <taxon>Araneus</taxon>
    </lineage>
</organism>
<proteinExistence type="predicted"/>
<evidence type="ECO:0000313" key="2">
    <source>
        <dbReference type="Proteomes" id="UP000499080"/>
    </source>
</evidence>
<name>A0A4Y2JE12_ARAVE</name>
<gene>
    <name evidence="1" type="ORF">AVEN_211643_1</name>
</gene>
<reference evidence="1 2" key="1">
    <citation type="journal article" date="2019" name="Sci. Rep.">
        <title>Orb-weaving spider Araneus ventricosus genome elucidates the spidroin gene catalogue.</title>
        <authorList>
            <person name="Kono N."/>
            <person name="Nakamura H."/>
            <person name="Ohtoshi R."/>
            <person name="Moran D.A.P."/>
            <person name="Shinohara A."/>
            <person name="Yoshida Y."/>
            <person name="Fujiwara M."/>
            <person name="Mori M."/>
            <person name="Tomita M."/>
            <person name="Arakawa K."/>
        </authorList>
    </citation>
    <scope>NUCLEOTIDE SEQUENCE [LARGE SCALE GENOMIC DNA]</scope>
</reference>
<sequence length="139" mass="15624">MHIGRAWWKPVEPTISKTTSILTGMTPDATSEVAQPEGIDPRGTSCPNNRVPVVVILCPGACRVSSELWPQKVRRPPPPRDPFYAPEGRAVHSLVSSAPKRPRLLPGNREASPGQVRKYIAHHLAWNHFHQNVSWLWFR</sequence>
<keyword evidence="2" id="KW-1185">Reference proteome</keyword>
<evidence type="ECO:0000313" key="1">
    <source>
        <dbReference type="EMBL" id="GBM87492.1"/>
    </source>
</evidence>
<protein>
    <submittedName>
        <fullName evidence="1">Uncharacterized protein</fullName>
    </submittedName>
</protein>
<comment type="caution">
    <text evidence="1">The sequence shown here is derived from an EMBL/GenBank/DDBJ whole genome shotgun (WGS) entry which is preliminary data.</text>
</comment>
<dbReference type="Proteomes" id="UP000499080">
    <property type="component" value="Unassembled WGS sequence"/>
</dbReference>
<dbReference type="AlphaFoldDB" id="A0A4Y2JE12"/>
<accession>A0A4Y2JE12</accession>